<dbReference type="FunFam" id="1.20.58.530:FF:000004">
    <property type="entry name" value="Unconventional myosin ID"/>
    <property type="match status" value="1"/>
</dbReference>
<dbReference type="InterPro" id="IPR027417">
    <property type="entry name" value="P-loop_NTPase"/>
</dbReference>
<dbReference type="EMBL" id="CH991573">
    <property type="protein sequence ID" value="EDQ85472.1"/>
    <property type="molecule type" value="Genomic_DNA"/>
</dbReference>
<dbReference type="GO" id="GO:0006897">
    <property type="term" value="P:endocytosis"/>
    <property type="evidence" value="ECO:0000318"/>
    <property type="project" value="GO_Central"/>
</dbReference>
<dbReference type="PROSITE" id="PS51757">
    <property type="entry name" value="TH1"/>
    <property type="match status" value="1"/>
</dbReference>
<keyword evidence="3 8" id="KW-0547">Nucleotide-binding</keyword>
<feature type="region of interest" description="Actin-binding" evidence="8">
    <location>
        <begin position="580"/>
        <end position="602"/>
    </location>
</feature>
<dbReference type="GO" id="GO:0015629">
    <property type="term" value="C:actin cytoskeleton"/>
    <property type="evidence" value="ECO:0000318"/>
    <property type="project" value="GO_Central"/>
</dbReference>
<keyword evidence="5 8" id="KW-0518">Myosin</keyword>
<dbReference type="GO" id="GO:0005524">
    <property type="term" value="F:ATP binding"/>
    <property type="evidence" value="ECO:0007669"/>
    <property type="project" value="UniProtKB-UniRule"/>
</dbReference>
<evidence type="ECO:0000256" key="2">
    <source>
        <dbReference type="ARBA" id="ARBA00022737"/>
    </source>
</evidence>
<organism evidence="11 12">
    <name type="scientific">Monosiga brevicollis</name>
    <name type="common">Choanoflagellate</name>
    <dbReference type="NCBI Taxonomy" id="81824"/>
    <lineage>
        <taxon>Eukaryota</taxon>
        <taxon>Choanoflagellata</taxon>
        <taxon>Craspedida</taxon>
        <taxon>Salpingoecidae</taxon>
        <taxon>Monosiga</taxon>
    </lineage>
</organism>
<dbReference type="SMART" id="SM00242">
    <property type="entry name" value="MYSc"/>
    <property type="match status" value="1"/>
</dbReference>
<dbReference type="STRING" id="81824.A9VAE7"/>
<evidence type="ECO:0000313" key="12">
    <source>
        <dbReference type="Proteomes" id="UP000001357"/>
    </source>
</evidence>
<evidence type="ECO:0000256" key="4">
    <source>
        <dbReference type="ARBA" id="ARBA00022840"/>
    </source>
</evidence>
<dbReference type="Gene3D" id="1.20.120.720">
    <property type="entry name" value="Myosin VI head, motor domain, U50 subdomain"/>
    <property type="match status" value="1"/>
</dbReference>
<dbReference type="Pfam" id="PF00612">
    <property type="entry name" value="IQ"/>
    <property type="match status" value="2"/>
</dbReference>
<evidence type="ECO:0000256" key="8">
    <source>
        <dbReference type="PROSITE-ProRule" id="PRU00782"/>
    </source>
</evidence>
<dbReference type="CDD" id="cd01378">
    <property type="entry name" value="MYSc_Myo1"/>
    <property type="match status" value="1"/>
</dbReference>
<dbReference type="PROSITE" id="PS51456">
    <property type="entry name" value="MYOSIN_MOTOR"/>
    <property type="match status" value="1"/>
</dbReference>
<keyword evidence="6 8" id="KW-0505">Motor protein</keyword>
<dbReference type="KEGG" id="mbr:MONBRDRAFT_29200"/>
<dbReference type="SUPFAM" id="SSF52540">
    <property type="entry name" value="P-loop containing nucleoside triphosphate hydrolases"/>
    <property type="match status" value="1"/>
</dbReference>
<proteinExistence type="inferred from homology"/>
<feature type="domain" description="Myosin motor" evidence="9">
    <location>
        <begin position="13"/>
        <end position="704"/>
    </location>
</feature>
<evidence type="ECO:0000256" key="1">
    <source>
        <dbReference type="ARBA" id="ARBA00008314"/>
    </source>
</evidence>
<reference evidence="11 12" key="1">
    <citation type="journal article" date="2008" name="Nature">
        <title>The genome of the choanoflagellate Monosiga brevicollis and the origin of metazoans.</title>
        <authorList>
            <consortium name="JGI Sequencing"/>
            <person name="King N."/>
            <person name="Westbrook M.J."/>
            <person name="Young S.L."/>
            <person name="Kuo A."/>
            <person name="Abedin M."/>
            <person name="Chapman J."/>
            <person name="Fairclough S."/>
            <person name="Hellsten U."/>
            <person name="Isogai Y."/>
            <person name="Letunic I."/>
            <person name="Marr M."/>
            <person name="Pincus D."/>
            <person name="Putnam N."/>
            <person name="Rokas A."/>
            <person name="Wright K.J."/>
            <person name="Zuzow R."/>
            <person name="Dirks W."/>
            <person name="Good M."/>
            <person name="Goodstein D."/>
            <person name="Lemons D."/>
            <person name="Li W."/>
            <person name="Lyons J.B."/>
            <person name="Morris A."/>
            <person name="Nichols S."/>
            <person name="Richter D.J."/>
            <person name="Salamov A."/>
            <person name="Bork P."/>
            <person name="Lim W.A."/>
            <person name="Manning G."/>
            <person name="Miller W.T."/>
            <person name="McGinnis W."/>
            <person name="Shapiro H."/>
            <person name="Tjian R."/>
            <person name="Grigoriev I.V."/>
            <person name="Rokhsar D."/>
        </authorList>
    </citation>
    <scope>NUCLEOTIDE SEQUENCE [LARGE SCALE GENOMIC DNA]</scope>
    <source>
        <strain evidence="12">MX1 / ATCC 50154</strain>
    </source>
</reference>
<dbReference type="Pfam" id="PF06017">
    <property type="entry name" value="Myosin_TH1"/>
    <property type="match status" value="1"/>
</dbReference>
<dbReference type="GO" id="GO:0051015">
    <property type="term" value="F:actin filament binding"/>
    <property type="evidence" value="ECO:0000318"/>
    <property type="project" value="GO_Central"/>
</dbReference>
<dbReference type="Pfam" id="PF00063">
    <property type="entry name" value="Myosin_head"/>
    <property type="match status" value="1"/>
</dbReference>
<dbReference type="InterPro" id="IPR036961">
    <property type="entry name" value="Kinesin_motor_dom_sf"/>
</dbReference>
<evidence type="ECO:0000259" key="10">
    <source>
        <dbReference type="PROSITE" id="PS51757"/>
    </source>
</evidence>
<dbReference type="SMART" id="SM00015">
    <property type="entry name" value="IQ"/>
    <property type="match status" value="4"/>
</dbReference>
<dbReference type="GO" id="GO:0030048">
    <property type="term" value="P:actin filament-based movement"/>
    <property type="evidence" value="ECO:0000318"/>
    <property type="project" value="GO_Central"/>
</dbReference>
<feature type="binding site" evidence="8">
    <location>
        <begin position="106"/>
        <end position="113"/>
    </location>
    <ligand>
        <name>ATP</name>
        <dbReference type="ChEBI" id="CHEBI:30616"/>
    </ligand>
</feature>
<evidence type="ECO:0000259" key="9">
    <source>
        <dbReference type="PROSITE" id="PS51456"/>
    </source>
</evidence>
<dbReference type="Gene3D" id="3.40.850.10">
    <property type="entry name" value="Kinesin motor domain"/>
    <property type="match status" value="1"/>
</dbReference>
<dbReference type="Gene3D" id="1.10.10.820">
    <property type="match status" value="1"/>
</dbReference>
<comment type="similarity">
    <text evidence="1 8">Belongs to the TRAFAC class myosin-kinesin ATPase superfamily. Myosin family.</text>
</comment>
<dbReference type="PROSITE" id="PS50096">
    <property type="entry name" value="IQ"/>
    <property type="match status" value="3"/>
</dbReference>
<dbReference type="InterPro" id="IPR001609">
    <property type="entry name" value="Myosin_head_motor_dom-like"/>
</dbReference>
<keyword evidence="12" id="KW-1185">Reference proteome</keyword>
<protein>
    <submittedName>
        <fullName evidence="11">Uncharacterized protein</fullName>
    </submittedName>
</protein>
<evidence type="ECO:0000256" key="7">
    <source>
        <dbReference type="ARBA" id="ARBA00023203"/>
    </source>
</evidence>
<evidence type="ECO:0000313" key="11">
    <source>
        <dbReference type="EMBL" id="EDQ85472.1"/>
    </source>
</evidence>
<dbReference type="GeneID" id="5894981"/>
<dbReference type="Gene3D" id="1.20.58.530">
    <property type="match status" value="1"/>
</dbReference>
<dbReference type="FunFam" id="1.10.10.820:FF:000001">
    <property type="entry name" value="Myosin heavy chain"/>
    <property type="match status" value="1"/>
</dbReference>
<dbReference type="AlphaFoldDB" id="A9VAE7"/>
<dbReference type="RefSeq" id="XP_001749663.1">
    <property type="nucleotide sequence ID" value="XM_001749611.1"/>
</dbReference>
<gene>
    <name evidence="11" type="ORF">MONBRDRAFT_29200</name>
</gene>
<dbReference type="InParanoid" id="A9VAE7"/>
<dbReference type="Proteomes" id="UP000001357">
    <property type="component" value="Unassembled WGS sequence"/>
</dbReference>
<dbReference type="GO" id="GO:0000146">
    <property type="term" value="F:microfilament motor activity"/>
    <property type="evidence" value="ECO:0000318"/>
    <property type="project" value="GO_Central"/>
</dbReference>
<dbReference type="GO" id="GO:0005737">
    <property type="term" value="C:cytoplasm"/>
    <property type="evidence" value="ECO:0000318"/>
    <property type="project" value="GO_Central"/>
</dbReference>
<dbReference type="FunFam" id="3.40.850.10:FF:000101">
    <property type="entry name" value="Slow myosin heavy chain 2"/>
    <property type="match status" value="1"/>
</dbReference>
<feature type="domain" description="TH1" evidence="10">
    <location>
        <begin position="896"/>
        <end position="1076"/>
    </location>
</feature>
<sequence length="1076" mass="123961">MSIKLLNRMKKPVGVADMVLLEDVSEDGIVENLHDRYLKDEIYTYIGNVIISVNPYKQLQIYDREMILDYVGRNQFEVPPHIFSLADQAYRSMVDNNKDQCVIISGESGAGKTEASKIIMRYVAEITGKGTDIDRIKDQLLKCNPVLEAFGNAKTNRNDNSSRFGKYMDMQFNHNGDPIGGVITDYLLEKSRVVHQQEGERNFHVFYQLLRGADDATLSTLHLTRNAEDYFYLSQSSCNKLPTMDDAEEFRTVLEAFSVMEMTDKERQSIFSLIAVILHLGNIDFRGYSLPNGTHACEVKKSDSLRYVAQLLEADEADLIKVLEVRKVTTRREVVETTLSEDNARDNRDALCKAIYARLFEWMVKRVNKTIAVKNKRMKRRGIATLDIYGFEIFDDNSFEQFIINYCNEKLQQIFIELVLMQEQDEYVREGIPWTHIDYFDNAVICELIEGKGGIMSMLDDTCLRPGNQDDGIFLESLNRTHKIVQHRHYESRAKSGFYSDSSMGREDFRLVHYAGKVTYNVQGFVIKNKDALFADLTQFMYNSCRHNLGKTLFKDGQILGGQTAGKRPVSLSKQFMSSVSDLMSNLMAKNPHYIRCIKPNEKKQARLVNMERLRHQVRYLGLLENLRVRRAGYAFRMDYAKFIERYKMLSRLTWPNFKGSPRDGVKYILEDGCDLTKSEYTFGRSKVFLRNPKTVLKLEDIRRAQVILLTTKIQAIYKGWRCRVEYQKKRNAAITIASRYKGFKAREKYNNTRNGLILITSYWRMWRERKQITAHMEALARARAAVVITKHVRGWIVRRRMAKHFRKNAGPVVLQALLEFQRRAFLRTAAANLPSASPIAPCQIGAAPKFRATAESMAKFYHDWRCKLYRDRLPNSKRDALRLKLLASKLFKGRKLSYPKSVPLPFKGDYAHLHEGDMASKWAKLTTQHNIDKVLFSSAARKMHRSNGQLVDRFVVLTANRLLILDDKLRLKYDIPVNSDTITRVSCTSQGDSLLVIHVASNKESKALSKGDHVLYVDGLIELVTRIDTVFRSQNDHKRLELTISDSLELHFNARSTSLSINKGDEPHMILCVPK</sequence>
<evidence type="ECO:0000256" key="6">
    <source>
        <dbReference type="ARBA" id="ARBA00023175"/>
    </source>
</evidence>
<dbReference type="PANTHER" id="PTHR13140">
    <property type="entry name" value="MYOSIN"/>
    <property type="match status" value="1"/>
</dbReference>
<evidence type="ECO:0000256" key="3">
    <source>
        <dbReference type="ARBA" id="ARBA00022741"/>
    </source>
</evidence>
<keyword evidence="2" id="KW-0677">Repeat</keyword>
<dbReference type="Gene3D" id="1.20.5.190">
    <property type="match status" value="1"/>
</dbReference>
<dbReference type="OMA" id="MQAISTH"/>
<dbReference type="GO" id="GO:0005902">
    <property type="term" value="C:microvillus"/>
    <property type="evidence" value="ECO:0000318"/>
    <property type="project" value="GO_Central"/>
</dbReference>
<dbReference type="InterPro" id="IPR000048">
    <property type="entry name" value="IQ_motif_EF-hand-BS"/>
</dbReference>
<dbReference type="GO" id="GO:0007015">
    <property type="term" value="P:actin filament organization"/>
    <property type="evidence" value="ECO:0000318"/>
    <property type="project" value="GO_Central"/>
</dbReference>
<evidence type="ECO:0000256" key="5">
    <source>
        <dbReference type="ARBA" id="ARBA00023123"/>
    </source>
</evidence>
<dbReference type="FunCoup" id="A9VAE7">
    <property type="interactions" value="491"/>
</dbReference>
<dbReference type="InterPro" id="IPR010926">
    <property type="entry name" value="Myosin_TH1"/>
</dbReference>
<dbReference type="InterPro" id="IPR036072">
    <property type="entry name" value="MYSc_Myo1"/>
</dbReference>
<dbReference type="GO" id="GO:0016459">
    <property type="term" value="C:myosin complex"/>
    <property type="evidence" value="ECO:0007669"/>
    <property type="project" value="UniProtKB-KW"/>
</dbReference>
<dbReference type="PRINTS" id="PR00193">
    <property type="entry name" value="MYOSINHEAVY"/>
</dbReference>
<dbReference type="Gene3D" id="6.20.240.20">
    <property type="match status" value="1"/>
</dbReference>
<dbReference type="GO" id="GO:0005886">
    <property type="term" value="C:plasma membrane"/>
    <property type="evidence" value="ECO:0000318"/>
    <property type="project" value="GO_Central"/>
</dbReference>
<dbReference type="PANTHER" id="PTHR13140:SF802">
    <property type="entry name" value="UNCONVENTIONAL MYOSIN-IB ISOFORM X1"/>
    <property type="match status" value="1"/>
</dbReference>
<keyword evidence="4 8" id="KW-0067">ATP-binding</keyword>
<accession>A9VAE7</accession>
<dbReference type="eggNOG" id="KOG0164">
    <property type="taxonomic scope" value="Eukaryota"/>
</dbReference>
<keyword evidence="7 8" id="KW-0009">Actin-binding</keyword>
<name>A9VAE7_MONBE</name>